<evidence type="ECO:0000256" key="1">
    <source>
        <dbReference type="SAM" id="SignalP"/>
    </source>
</evidence>
<dbReference type="SUPFAM" id="SSF50998">
    <property type="entry name" value="Quinoprotein alcohol dehydrogenase-like"/>
    <property type="match status" value="1"/>
</dbReference>
<dbReference type="Proteomes" id="UP000680865">
    <property type="component" value="Unassembled WGS sequence"/>
</dbReference>
<comment type="caution">
    <text evidence="2">The sequence shown here is derived from an EMBL/GenBank/DDBJ whole genome shotgun (WGS) entry which is preliminary data.</text>
</comment>
<evidence type="ECO:0008006" key="4">
    <source>
        <dbReference type="Google" id="ProtNLM"/>
    </source>
</evidence>
<keyword evidence="1" id="KW-0732">Signal</keyword>
<organism evidence="2 3">
    <name type="scientific">Winogradskya consettensis</name>
    <dbReference type="NCBI Taxonomy" id="113560"/>
    <lineage>
        <taxon>Bacteria</taxon>
        <taxon>Bacillati</taxon>
        <taxon>Actinomycetota</taxon>
        <taxon>Actinomycetes</taxon>
        <taxon>Micromonosporales</taxon>
        <taxon>Micromonosporaceae</taxon>
        <taxon>Winogradskya</taxon>
    </lineage>
</organism>
<dbReference type="EMBL" id="BOQP01000024">
    <property type="protein sequence ID" value="GIM75531.1"/>
    <property type="molecule type" value="Genomic_DNA"/>
</dbReference>
<name>A0A919SPY8_9ACTN</name>
<proteinExistence type="predicted"/>
<evidence type="ECO:0000313" key="2">
    <source>
        <dbReference type="EMBL" id="GIM75531.1"/>
    </source>
</evidence>
<accession>A0A919SPY8</accession>
<protein>
    <recommendedName>
        <fullName evidence="4">Lipoprotein</fullName>
    </recommendedName>
</protein>
<dbReference type="AlphaFoldDB" id="A0A919SPY8"/>
<feature type="chain" id="PRO_5039181306" description="Lipoprotein" evidence="1">
    <location>
        <begin position="19"/>
        <end position="314"/>
    </location>
</feature>
<feature type="signal peptide" evidence="1">
    <location>
        <begin position="1"/>
        <end position="18"/>
    </location>
</feature>
<sequence length="314" mass="33268">MKKLPVAIALLLPLAACGGPDPVQWQTPPATVSSAPPASTLPSGLDAYLDDGDEAELRVYDATDGTLLRSFPIPAGEDKTFSPTFAWAAEIKSNTLIVYALSGDAYARKARLTPEALNVKDLTLQTVAFIPGTTLLAVEVDGGDGITHKTISLDPADPENTIHDFAGIPFSWDSHADPVETAYVPIPALPQAEDVVIRRSARELVQADILEDDDPLYTCTGPELAPFTLACRGQGSTAVLAALTADPAKNVATLRVIGKAKGKSFTAVHVSPDRKTLLAQRADGFYSVPVTGGKPKLQFDALPRSKDLTVLSWN</sequence>
<dbReference type="RefSeq" id="WP_212999272.1">
    <property type="nucleotide sequence ID" value="NZ_BAAATW010000013.1"/>
</dbReference>
<dbReference type="InterPro" id="IPR011047">
    <property type="entry name" value="Quinoprotein_ADH-like_sf"/>
</dbReference>
<reference evidence="2" key="1">
    <citation type="submission" date="2021-03" db="EMBL/GenBank/DDBJ databases">
        <title>Whole genome shotgun sequence of Actinoplanes consettensis NBRC 14913.</title>
        <authorList>
            <person name="Komaki H."/>
            <person name="Tamura T."/>
        </authorList>
    </citation>
    <scope>NUCLEOTIDE SEQUENCE</scope>
    <source>
        <strain evidence="2">NBRC 14913</strain>
    </source>
</reference>
<evidence type="ECO:0000313" key="3">
    <source>
        <dbReference type="Proteomes" id="UP000680865"/>
    </source>
</evidence>
<gene>
    <name evidence="2" type="ORF">Aco04nite_45820</name>
</gene>
<keyword evidence="3" id="KW-1185">Reference proteome</keyword>